<dbReference type="GO" id="GO:0008428">
    <property type="term" value="F:ribonuclease inhibitor activity"/>
    <property type="evidence" value="ECO:0007669"/>
    <property type="project" value="InterPro"/>
</dbReference>
<dbReference type="InParanoid" id="E1Z347"/>
<evidence type="ECO:0000256" key="1">
    <source>
        <dbReference type="ARBA" id="ARBA00001342"/>
    </source>
</evidence>
<keyword evidence="4 8" id="KW-0479">Metal-binding</keyword>
<dbReference type="Pfam" id="PF03737">
    <property type="entry name" value="RraA-like"/>
    <property type="match status" value="1"/>
</dbReference>
<dbReference type="FunCoup" id="E1Z347">
    <property type="interactions" value="212"/>
</dbReference>
<feature type="binding site" evidence="8">
    <location>
        <begin position="101"/>
        <end position="104"/>
    </location>
    <ligand>
        <name>substrate</name>
    </ligand>
</feature>
<dbReference type="STRING" id="554065.E1Z347"/>
<dbReference type="GeneID" id="17359519"/>
<dbReference type="PANTHER" id="PTHR33254">
    <property type="entry name" value="4-HYDROXY-4-METHYL-2-OXOGLUTARATE ALDOLASE 3-RELATED"/>
    <property type="match status" value="1"/>
</dbReference>
<proteinExistence type="inferred from homology"/>
<comment type="cofactor">
    <cofactor evidence="9">
        <name>a divalent metal cation</name>
        <dbReference type="ChEBI" id="CHEBI:60240"/>
    </cofactor>
</comment>
<comment type="catalytic activity">
    <reaction evidence="1 9">
        <text>4-hydroxy-4-methyl-2-oxoglutarate = 2 pyruvate</text>
        <dbReference type="Rhea" id="RHEA:22748"/>
        <dbReference type="ChEBI" id="CHEBI:15361"/>
        <dbReference type="ChEBI" id="CHEBI:58276"/>
        <dbReference type="EC" id="4.1.3.17"/>
    </reaction>
</comment>
<evidence type="ECO:0000256" key="10">
    <source>
        <dbReference type="SAM" id="MobiDB-lite"/>
    </source>
</evidence>
<dbReference type="NCBIfam" id="NF006875">
    <property type="entry name" value="PRK09372.1"/>
    <property type="match status" value="1"/>
</dbReference>
<dbReference type="EC" id="4.1.3.17" evidence="9"/>
<dbReference type="InterPro" id="IPR005493">
    <property type="entry name" value="RraA/RraA-like"/>
</dbReference>
<dbReference type="GO" id="GO:0047443">
    <property type="term" value="F:4-hydroxy-4-methyl-2-oxoglutarate aldolase activity"/>
    <property type="evidence" value="ECO:0007669"/>
    <property type="project" value="UniProtKB-EC"/>
</dbReference>
<dbReference type="InterPro" id="IPR036704">
    <property type="entry name" value="RraA/RraA-like_sf"/>
</dbReference>
<dbReference type="NCBIfam" id="TIGR01935">
    <property type="entry name" value="NOT-MenG"/>
    <property type="match status" value="1"/>
</dbReference>
<keyword evidence="5 9" id="KW-0456">Lyase</keyword>
<evidence type="ECO:0000256" key="9">
    <source>
        <dbReference type="RuleBase" id="RU004338"/>
    </source>
</evidence>
<dbReference type="GO" id="GO:0051252">
    <property type="term" value="P:regulation of RNA metabolic process"/>
    <property type="evidence" value="ECO:0007669"/>
    <property type="project" value="InterPro"/>
</dbReference>
<evidence type="ECO:0000256" key="6">
    <source>
        <dbReference type="ARBA" id="ARBA00025046"/>
    </source>
</evidence>
<dbReference type="KEGG" id="cvr:CHLNCDRAFT_133452"/>
<dbReference type="GO" id="GO:0046872">
    <property type="term" value="F:metal ion binding"/>
    <property type="evidence" value="ECO:0007669"/>
    <property type="project" value="UniProtKB-KW"/>
</dbReference>
<evidence type="ECO:0000256" key="4">
    <source>
        <dbReference type="ARBA" id="ARBA00022723"/>
    </source>
</evidence>
<evidence type="ECO:0000256" key="7">
    <source>
        <dbReference type="ARBA" id="ARBA00047973"/>
    </source>
</evidence>
<dbReference type="eggNOG" id="ENOG502S32I">
    <property type="taxonomic scope" value="Eukaryota"/>
</dbReference>
<dbReference type="EMBL" id="GL433835">
    <property type="protein sequence ID" value="EFN60109.1"/>
    <property type="molecule type" value="Genomic_DNA"/>
</dbReference>
<dbReference type="RefSeq" id="XP_005852211.1">
    <property type="nucleotide sequence ID" value="XM_005852149.1"/>
</dbReference>
<accession>E1Z347</accession>
<comment type="subunit">
    <text evidence="3 9">Homotrimer.</text>
</comment>
<evidence type="ECO:0000256" key="5">
    <source>
        <dbReference type="ARBA" id="ARBA00023239"/>
    </source>
</evidence>
<dbReference type="CDD" id="cd16841">
    <property type="entry name" value="RraA_family"/>
    <property type="match status" value="1"/>
</dbReference>
<feature type="binding site" evidence="8">
    <location>
        <position position="123"/>
    </location>
    <ligand>
        <name>substrate</name>
    </ligand>
</feature>
<comment type="function">
    <text evidence="6 9">Catalyzes the aldol cleavage of 4-hydroxy-4-methyl-2-oxoglutarate (HMG) into 2 molecules of pyruvate. Also contains a secondary oxaloacetate (OAA) decarboxylase activity due to the common pyruvate enolate transition state formed following C-C bond cleavage in the retro-aldol and decarboxylation reactions.</text>
</comment>
<evidence type="ECO:0000313" key="12">
    <source>
        <dbReference type="Proteomes" id="UP000008141"/>
    </source>
</evidence>
<feature type="region of interest" description="Disordered" evidence="10">
    <location>
        <begin position="1"/>
        <end position="23"/>
    </location>
</feature>
<evidence type="ECO:0000313" key="11">
    <source>
        <dbReference type="EMBL" id="EFN60109.1"/>
    </source>
</evidence>
<evidence type="ECO:0000256" key="2">
    <source>
        <dbReference type="ARBA" id="ARBA00008621"/>
    </source>
</evidence>
<dbReference type="GO" id="GO:0008948">
    <property type="term" value="F:oxaloacetate decarboxylase activity"/>
    <property type="evidence" value="ECO:0007669"/>
    <property type="project" value="UniProtKB-EC"/>
</dbReference>
<name>E1Z347_CHLVA</name>
<dbReference type="OrthoDB" id="1476984at2759"/>
<organism evidence="12">
    <name type="scientific">Chlorella variabilis</name>
    <name type="common">Green alga</name>
    <dbReference type="NCBI Taxonomy" id="554065"/>
    <lineage>
        <taxon>Eukaryota</taxon>
        <taxon>Viridiplantae</taxon>
        <taxon>Chlorophyta</taxon>
        <taxon>core chlorophytes</taxon>
        <taxon>Trebouxiophyceae</taxon>
        <taxon>Chlorellales</taxon>
        <taxon>Chlorellaceae</taxon>
        <taxon>Chlorella clade</taxon>
        <taxon>Chlorella</taxon>
    </lineage>
</organism>
<evidence type="ECO:0000256" key="8">
    <source>
        <dbReference type="PIRSR" id="PIRSR605493-1"/>
    </source>
</evidence>
<dbReference type="SUPFAM" id="SSF89562">
    <property type="entry name" value="RraA-like"/>
    <property type="match status" value="1"/>
</dbReference>
<keyword evidence="8" id="KW-0460">Magnesium</keyword>
<evidence type="ECO:0000256" key="3">
    <source>
        <dbReference type="ARBA" id="ARBA00011233"/>
    </source>
</evidence>
<comment type="catalytic activity">
    <reaction evidence="7 9">
        <text>oxaloacetate + H(+) = pyruvate + CO2</text>
        <dbReference type="Rhea" id="RHEA:15641"/>
        <dbReference type="ChEBI" id="CHEBI:15361"/>
        <dbReference type="ChEBI" id="CHEBI:15378"/>
        <dbReference type="ChEBI" id="CHEBI:16452"/>
        <dbReference type="ChEBI" id="CHEBI:16526"/>
        <dbReference type="EC" id="4.1.1.112"/>
    </reaction>
</comment>
<dbReference type="InterPro" id="IPR010203">
    <property type="entry name" value="RraA"/>
</dbReference>
<dbReference type="OMA" id="NQMIQPG"/>
<gene>
    <name evidence="11" type="ORF">CHLNCDRAFT_133452</name>
</gene>
<protein>
    <recommendedName>
        <fullName evidence="9">4-hydroxy-4-methyl-2-oxoglutarate aldolase</fullName>
        <shortName evidence="9">HMG aldolase</shortName>
        <ecNumber evidence="9">4.1.1.112</ecNumber>
        <ecNumber evidence="9">4.1.3.17</ecNumber>
    </recommendedName>
    <alternativeName>
        <fullName evidence="9">Oxaloacetate decarboxylase</fullName>
    </alternativeName>
</protein>
<sequence>MFGSSPTPSFVDSVQLGPSPPTTELCDQHMGPVDCVDDAGITIMEPGLLRDFGGRIRFHGQAMTVKCYESNVLISQLLDSPGHGRVLVVDGGGSRRCALLGDRLAGLAAKNGWAGVIVHGCVRDTAALGEIEVGIKALAPCPLKSSKRDPGLKAVRVVIGGALVRPGDWVYADEDGVLVSREALPY</sequence>
<reference evidence="11 12" key="1">
    <citation type="journal article" date="2010" name="Plant Cell">
        <title>The Chlorella variabilis NC64A genome reveals adaptation to photosymbiosis, coevolution with viruses, and cryptic sex.</title>
        <authorList>
            <person name="Blanc G."/>
            <person name="Duncan G."/>
            <person name="Agarkova I."/>
            <person name="Borodovsky M."/>
            <person name="Gurnon J."/>
            <person name="Kuo A."/>
            <person name="Lindquist E."/>
            <person name="Lucas S."/>
            <person name="Pangilinan J."/>
            <person name="Polle J."/>
            <person name="Salamov A."/>
            <person name="Terry A."/>
            <person name="Yamada T."/>
            <person name="Dunigan D.D."/>
            <person name="Grigoriev I.V."/>
            <person name="Claverie J.M."/>
            <person name="Van Etten J.L."/>
        </authorList>
    </citation>
    <scope>NUCLEOTIDE SEQUENCE [LARGE SCALE GENOMIC DNA]</scope>
    <source>
        <strain evidence="11 12">NC64A</strain>
    </source>
</reference>
<dbReference type="EC" id="4.1.1.112" evidence="9"/>
<dbReference type="PANTHER" id="PTHR33254:SF4">
    <property type="entry name" value="4-HYDROXY-4-METHYL-2-OXOGLUTARATE ALDOLASE 3-RELATED"/>
    <property type="match status" value="1"/>
</dbReference>
<feature type="compositionally biased region" description="Polar residues" evidence="10">
    <location>
        <begin position="1"/>
        <end position="12"/>
    </location>
</feature>
<comment type="similarity">
    <text evidence="2 9">Belongs to the class II aldolase/RraA-like family.</text>
</comment>
<keyword evidence="12" id="KW-1185">Reference proteome</keyword>
<dbReference type="Proteomes" id="UP000008141">
    <property type="component" value="Unassembled WGS sequence"/>
</dbReference>
<feature type="binding site" evidence="8">
    <location>
        <position position="124"/>
    </location>
    <ligand>
        <name>Mg(2+)</name>
        <dbReference type="ChEBI" id="CHEBI:18420"/>
    </ligand>
</feature>
<comment type="cofactor">
    <cofactor evidence="8">
        <name>Mg(2+)</name>
        <dbReference type="ChEBI" id="CHEBI:18420"/>
    </cofactor>
</comment>
<dbReference type="AlphaFoldDB" id="E1Z347"/>
<dbReference type="Gene3D" id="3.50.30.40">
    <property type="entry name" value="Ribonuclease E inhibitor RraA/RraA-like"/>
    <property type="match status" value="1"/>
</dbReference>